<dbReference type="eggNOG" id="ENOG502ZB34">
    <property type="taxonomic scope" value="Bacteria"/>
</dbReference>
<dbReference type="EMBL" id="CP009455">
    <property type="protein sequence ID" value="AIR91297.1"/>
    <property type="molecule type" value="Genomic_DNA"/>
</dbReference>
<keyword evidence="1" id="KW-0175">Coiled coil</keyword>
<dbReference type="Proteomes" id="UP000029493">
    <property type="component" value="Chromosome"/>
</dbReference>
<accession>A0A089WXE0</accession>
<dbReference type="AlphaFoldDB" id="A0A089WXE0"/>
<name>A0A089WXE0_9PSED</name>
<evidence type="ECO:0000313" key="2">
    <source>
        <dbReference type="EMBL" id="AIR91297.1"/>
    </source>
</evidence>
<proteinExistence type="predicted"/>
<sequence length="451" mass="49427">MSGPKVVRIVTREEILAQCETALQRLNKATARWQAQAQRLGTVEATQLNAIEARNQRLRALLAQDRFREVQDAVAVEQAFLKRDLRERQAQAIERGAEQRQRQRRVQDNAAVLHKALAAVPGTPASAAALRDLDELAARPTQADAEQRLAQAFALLAAPAPEAPLSLAQQQLAEQLRGGQQQPSYAQWLAEHGNDEARDPRLRRIDRHIVELQLLQGDDAAVAFLSALQRVETLPAGGQRNLLLDSLVLDLAAATRSGEQRRERLEQVHTLSGEIAELLPDTQGELLAQLDACTNQTQTAQLDALIERAEAALAEHANALAAEARRQAVLQGLASLGYEVREGMATGWAQTGRVVLRKPATPGYGVEVGGQAESGRLQVRAVALQADRDRQRDRDIETLWCGDFQRLQALLQAQGDSLSIERALEVGEVPLKEAEVADERGASEAPLQRHQ</sequence>
<gene>
    <name evidence="2" type="ORF">LK03_19400</name>
</gene>
<protein>
    <submittedName>
        <fullName evidence="2">Uncharacterized protein</fullName>
    </submittedName>
</protein>
<feature type="coiled-coil region" evidence="1">
    <location>
        <begin position="295"/>
        <end position="326"/>
    </location>
</feature>
<keyword evidence="3" id="KW-1185">Reference proteome</keyword>
<dbReference type="OrthoDB" id="238413at2"/>
<dbReference type="RefSeq" id="WP_038414047.1">
    <property type="nucleotide sequence ID" value="NZ_CP009455.1"/>
</dbReference>
<reference evidence="2 3" key="1">
    <citation type="submission" date="2014-09" db="EMBL/GenBank/DDBJ databases">
        <authorList>
            <person name="Chan K.-G."/>
        </authorList>
    </citation>
    <scope>NUCLEOTIDE SEQUENCE [LARGE SCALE GENOMIC DNA]</scope>
    <source>
        <strain evidence="2 3">ND07</strain>
    </source>
</reference>
<evidence type="ECO:0000256" key="1">
    <source>
        <dbReference type="SAM" id="Coils"/>
    </source>
</evidence>
<organism evidence="2 3">
    <name type="scientific">Pseudomonas cremoricolorata</name>
    <dbReference type="NCBI Taxonomy" id="157783"/>
    <lineage>
        <taxon>Bacteria</taxon>
        <taxon>Pseudomonadati</taxon>
        <taxon>Pseudomonadota</taxon>
        <taxon>Gammaproteobacteria</taxon>
        <taxon>Pseudomonadales</taxon>
        <taxon>Pseudomonadaceae</taxon>
        <taxon>Pseudomonas</taxon>
    </lineage>
</organism>
<evidence type="ECO:0000313" key="3">
    <source>
        <dbReference type="Proteomes" id="UP000029493"/>
    </source>
</evidence>
<dbReference type="KEGG" id="psw:LK03_19400"/>